<proteinExistence type="predicted"/>
<accession>A0A5J6SKY7</accession>
<name>A0A5J6SKY7_9BACI</name>
<dbReference type="RefSeq" id="WP_151699047.1">
    <property type="nucleotide sequence ID" value="NZ_CP031223.1"/>
</dbReference>
<dbReference type="Pfam" id="PF11009">
    <property type="entry name" value="BrxC"/>
    <property type="match status" value="1"/>
</dbReference>
<gene>
    <name evidence="1" type="primary">ytxJ</name>
    <name evidence="1" type="ORF">PB01_04320</name>
</gene>
<dbReference type="Gene3D" id="3.40.30.10">
    <property type="entry name" value="Glutaredoxin"/>
    <property type="match status" value="1"/>
</dbReference>
<protein>
    <submittedName>
        <fullName evidence="1">Bacillithiol system redox-active protein YtxJ</fullName>
    </submittedName>
</protein>
<sequence>MKGYEEVTSVNQWKDILEESKKQQVLLLKHSTTCPVSAHAYREFTSFDSPIKTYLVKVIESRAVSNEIGNDLAIRHESPQVFLITNGNAIWSASHWKITKKEMEKAVESI</sequence>
<dbReference type="AlphaFoldDB" id="A0A5J6SKY7"/>
<keyword evidence="2" id="KW-1185">Reference proteome</keyword>
<reference evidence="1 2" key="1">
    <citation type="submission" date="2018-07" db="EMBL/GenBank/DDBJ databases">
        <title>Complete genome sequence of Psychrobacillus sp. PB01, isolated from iceberg, and comparative genome analysis of Psychrobacillus strains.</title>
        <authorList>
            <person name="Lee P.C."/>
        </authorList>
    </citation>
    <scope>NUCLEOTIDE SEQUENCE [LARGE SCALE GENOMIC DNA]</scope>
    <source>
        <strain evidence="1 2">PB01</strain>
    </source>
</reference>
<dbReference type="NCBIfam" id="TIGR04019">
    <property type="entry name" value="B_thiol_YtxJ"/>
    <property type="match status" value="1"/>
</dbReference>
<dbReference type="Proteomes" id="UP000325517">
    <property type="component" value="Chromosome"/>
</dbReference>
<evidence type="ECO:0000313" key="1">
    <source>
        <dbReference type="EMBL" id="QFF98103.1"/>
    </source>
</evidence>
<dbReference type="OrthoDB" id="677051at2"/>
<organism evidence="1 2">
    <name type="scientific">Psychrobacillus glaciei</name>
    <dbReference type="NCBI Taxonomy" id="2283160"/>
    <lineage>
        <taxon>Bacteria</taxon>
        <taxon>Bacillati</taxon>
        <taxon>Bacillota</taxon>
        <taxon>Bacilli</taxon>
        <taxon>Bacillales</taxon>
        <taxon>Bacillaceae</taxon>
        <taxon>Psychrobacillus</taxon>
    </lineage>
</organism>
<dbReference type="KEGG" id="psyo:PB01_04320"/>
<dbReference type="EMBL" id="CP031223">
    <property type="protein sequence ID" value="QFF98103.1"/>
    <property type="molecule type" value="Genomic_DNA"/>
</dbReference>
<dbReference type="InterPro" id="IPR022551">
    <property type="entry name" value="BrxC"/>
</dbReference>
<evidence type="ECO:0000313" key="2">
    <source>
        <dbReference type="Proteomes" id="UP000325517"/>
    </source>
</evidence>